<dbReference type="InterPro" id="IPR033369">
    <property type="entry name" value="C19orf12"/>
</dbReference>
<organism evidence="2 3">
    <name type="scientific">Cimex lectularius</name>
    <name type="common">Bed bug</name>
    <name type="synonym">Acanthia lectularia</name>
    <dbReference type="NCBI Taxonomy" id="79782"/>
    <lineage>
        <taxon>Eukaryota</taxon>
        <taxon>Metazoa</taxon>
        <taxon>Ecdysozoa</taxon>
        <taxon>Arthropoda</taxon>
        <taxon>Hexapoda</taxon>
        <taxon>Insecta</taxon>
        <taxon>Pterygota</taxon>
        <taxon>Neoptera</taxon>
        <taxon>Paraneoptera</taxon>
        <taxon>Hemiptera</taxon>
        <taxon>Heteroptera</taxon>
        <taxon>Panheteroptera</taxon>
        <taxon>Cimicomorpha</taxon>
        <taxon>Cimicidae</taxon>
        <taxon>Cimex</taxon>
    </lineage>
</organism>
<comment type="similarity">
    <text evidence="1">Belongs to the C19orf12 family.</text>
</comment>
<dbReference type="EnsemblMetazoa" id="XM_014387350.2">
    <property type="protein sequence ID" value="XP_014242836.1"/>
    <property type="gene ID" value="LOC106662922"/>
</dbReference>
<name>A0A8I6RIQ4_CIMLE</name>
<evidence type="ECO:0000313" key="3">
    <source>
        <dbReference type="Proteomes" id="UP000494040"/>
    </source>
</evidence>
<dbReference type="OMA" id="INTRELM"/>
<evidence type="ECO:0000256" key="1">
    <source>
        <dbReference type="ARBA" id="ARBA00029457"/>
    </source>
</evidence>
<gene>
    <name evidence="2" type="primary">106662922</name>
</gene>
<keyword evidence="3" id="KW-1185">Reference proteome</keyword>
<dbReference type="Pfam" id="PF20721">
    <property type="entry name" value="C19orf12"/>
    <property type="match status" value="1"/>
</dbReference>
<accession>A0A8I6RIQ4</accession>
<evidence type="ECO:0000313" key="2">
    <source>
        <dbReference type="EnsemblMetazoa" id="XP_014242836.1"/>
    </source>
</evidence>
<dbReference type="AlphaFoldDB" id="A0A8I6RIQ4"/>
<dbReference type="PANTHER" id="PTHR31493:SF1">
    <property type="entry name" value="PROTEIN C19ORF12"/>
    <property type="match status" value="1"/>
</dbReference>
<proteinExistence type="inferred from homology"/>
<dbReference type="KEGG" id="clec:106662922"/>
<dbReference type="Proteomes" id="UP000494040">
    <property type="component" value="Unassembled WGS sequence"/>
</dbReference>
<sequence length="140" mass="15537">MPFNTRELIEAAEVIVQQENMKVNLQTSLKGATFTGISTFIGGIFGGPIGLAVGATLGGLSSMWYTRGQFKPVILIIREDMSVTQRNKFAQHLQNSIKDLDITDAIKLATLVLQNPDLFMALKYAIVQYFEKDLHMMLAN</sequence>
<reference evidence="2" key="1">
    <citation type="submission" date="2022-01" db="UniProtKB">
        <authorList>
            <consortium name="EnsemblMetazoa"/>
        </authorList>
    </citation>
    <scope>IDENTIFICATION</scope>
</reference>
<dbReference type="PANTHER" id="PTHR31493">
    <property type="entry name" value="NAZO FAMILY MEMBER"/>
    <property type="match status" value="1"/>
</dbReference>
<protein>
    <submittedName>
        <fullName evidence="2">Uncharacterized protein</fullName>
    </submittedName>
</protein>